<dbReference type="RefSeq" id="WP_157683428.1">
    <property type="nucleotide sequence ID" value="NZ_LT629772.1"/>
</dbReference>
<keyword evidence="4" id="KW-0378">Hydrolase</keyword>
<evidence type="ECO:0000313" key="9">
    <source>
        <dbReference type="EMBL" id="SDS65760.1"/>
    </source>
</evidence>
<evidence type="ECO:0000256" key="1">
    <source>
        <dbReference type="ARBA" id="ARBA00000798"/>
    </source>
</evidence>
<evidence type="ECO:0000256" key="7">
    <source>
        <dbReference type="SAM" id="Phobius"/>
    </source>
</evidence>
<dbReference type="GO" id="GO:0004630">
    <property type="term" value="F:phospholipase D activity"/>
    <property type="evidence" value="ECO:0007669"/>
    <property type="project" value="UniProtKB-EC"/>
</dbReference>
<keyword evidence="6" id="KW-0443">Lipid metabolism</keyword>
<proteinExistence type="inferred from homology"/>
<keyword evidence="7" id="KW-1133">Transmembrane helix</keyword>
<evidence type="ECO:0000313" key="10">
    <source>
        <dbReference type="Proteomes" id="UP000199103"/>
    </source>
</evidence>
<dbReference type="EMBL" id="LT629772">
    <property type="protein sequence ID" value="SDS65760.1"/>
    <property type="molecule type" value="Genomic_DNA"/>
</dbReference>
<name>A0A1H1TZS7_9ACTN</name>
<feature type="domain" description="PLD phosphodiesterase" evidence="8">
    <location>
        <begin position="388"/>
        <end position="419"/>
    </location>
</feature>
<evidence type="ECO:0000259" key="8">
    <source>
        <dbReference type="PROSITE" id="PS50035"/>
    </source>
</evidence>
<dbReference type="GO" id="GO:0016891">
    <property type="term" value="F:RNA endonuclease activity producing 5'-phosphomonoesters, hydrolytic mechanism"/>
    <property type="evidence" value="ECO:0007669"/>
    <property type="project" value="TreeGrafter"/>
</dbReference>
<evidence type="ECO:0000256" key="3">
    <source>
        <dbReference type="ARBA" id="ARBA00012027"/>
    </source>
</evidence>
<evidence type="ECO:0000256" key="4">
    <source>
        <dbReference type="ARBA" id="ARBA00022801"/>
    </source>
</evidence>
<reference evidence="9 10" key="1">
    <citation type="submission" date="2016-10" db="EMBL/GenBank/DDBJ databases">
        <authorList>
            <person name="de Groot N.N."/>
        </authorList>
    </citation>
    <scope>NUCLEOTIDE SEQUENCE [LARGE SCALE GENOMIC DNA]</scope>
    <source>
        <strain evidence="9 10">DSM 21800</strain>
    </source>
</reference>
<dbReference type="InterPro" id="IPR051406">
    <property type="entry name" value="PLD_domain"/>
</dbReference>
<feature type="transmembrane region" description="Helical" evidence="7">
    <location>
        <begin position="20"/>
        <end position="39"/>
    </location>
</feature>
<keyword evidence="7" id="KW-0812">Transmembrane</keyword>
<dbReference type="AlphaFoldDB" id="A0A1H1TZS7"/>
<comment type="catalytic activity">
    <reaction evidence="1">
        <text>a 1,2-diacyl-sn-glycero-3-phosphocholine + H2O = a 1,2-diacyl-sn-glycero-3-phosphate + choline + H(+)</text>
        <dbReference type="Rhea" id="RHEA:14445"/>
        <dbReference type="ChEBI" id="CHEBI:15354"/>
        <dbReference type="ChEBI" id="CHEBI:15377"/>
        <dbReference type="ChEBI" id="CHEBI:15378"/>
        <dbReference type="ChEBI" id="CHEBI:57643"/>
        <dbReference type="ChEBI" id="CHEBI:58608"/>
        <dbReference type="EC" id="3.1.4.4"/>
    </reaction>
</comment>
<dbReference type="InterPro" id="IPR001736">
    <property type="entry name" value="PLipase_D/transphosphatidylase"/>
</dbReference>
<dbReference type="GO" id="GO:0006793">
    <property type="term" value="P:phosphorus metabolic process"/>
    <property type="evidence" value="ECO:0007669"/>
    <property type="project" value="UniProtKB-ARBA"/>
</dbReference>
<dbReference type="Gene3D" id="3.30.870.10">
    <property type="entry name" value="Endonuclease Chain A"/>
    <property type="match status" value="2"/>
</dbReference>
<dbReference type="PANTHER" id="PTHR43856">
    <property type="entry name" value="CARDIOLIPIN HYDROLASE"/>
    <property type="match status" value="1"/>
</dbReference>
<dbReference type="GO" id="GO:0016042">
    <property type="term" value="P:lipid catabolic process"/>
    <property type="evidence" value="ECO:0007669"/>
    <property type="project" value="UniProtKB-KW"/>
</dbReference>
<dbReference type="EC" id="3.1.4.4" evidence="3"/>
<keyword evidence="7" id="KW-0472">Membrane</keyword>
<sequence>MVTAGADSRGPRRTAFRRSLVVRLAALVGAIAVVAGLTLQVTPAPQATADGPKATAGDCALDGSVTTGAIFNNPQTDPGRIHRHIGCMIDGAPEGAKINIAGYHFADETMTSAVIKAIRNGVQVRIVVDGNIGHYPDDPKHLTRVQAAIDEVGDGKSSIKKCPTNEEKGDYGCIANRRMHNKLVTLSETHGTQHVTFLTSSNYEDNDGEDGTDNSGMGMWNSGYTAANDEPLYHWFADNYFNDLASGEENLSYYEDHDDVLDKPIGNYRVFHSPRADGITALTDALNKIDCHGSTSGGTDPGHRTIVRVAMWTISDTGGYGLEIAKKLWSLDNAGCYVDVVADGIGDKKGNYASLRALLQQPIPANDERINYHGPEVREFNSGQPHGLHEKNLMIDGTFDDKINQKVVFTGSYNFTQSSAANPSDKITVNDETWLQINDAGVHDRFVDNFVDVRNAAHTCWQTSKPTACDGGRSDIDLTDPLNCHETADKYASKHLLYLYRGTKCDGANDGKADGSDSDYDDGKGQIEDLDNAVDSIVNTTTKTIKFYNYPRYNDGHPEGDSFCLRPGAWINRISWYGDGSSTWSNSISSHRVLDDPEKDCDRWFGGYHEPNR</sequence>
<dbReference type="Pfam" id="PF13091">
    <property type="entry name" value="PLDc_2"/>
    <property type="match status" value="1"/>
</dbReference>
<dbReference type="InterPro" id="IPR025202">
    <property type="entry name" value="PLD-like_dom"/>
</dbReference>
<accession>A0A1H1TZS7</accession>
<evidence type="ECO:0000256" key="2">
    <source>
        <dbReference type="ARBA" id="ARBA00008664"/>
    </source>
</evidence>
<dbReference type="OrthoDB" id="3740959at2"/>
<comment type="similarity">
    <text evidence="2">Belongs to the phospholipase D family.</text>
</comment>
<keyword evidence="10" id="KW-1185">Reference proteome</keyword>
<dbReference type="Proteomes" id="UP000199103">
    <property type="component" value="Chromosome I"/>
</dbReference>
<dbReference type="STRING" id="630515.SAMN04489812_2585"/>
<dbReference type="PANTHER" id="PTHR43856:SF1">
    <property type="entry name" value="MITOCHONDRIAL CARDIOLIPIN HYDROLASE"/>
    <property type="match status" value="1"/>
</dbReference>
<dbReference type="PROSITE" id="PS50035">
    <property type="entry name" value="PLD"/>
    <property type="match status" value="1"/>
</dbReference>
<dbReference type="SUPFAM" id="SSF56024">
    <property type="entry name" value="Phospholipase D/nuclease"/>
    <property type="match status" value="2"/>
</dbReference>
<evidence type="ECO:0000256" key="6">
    <source>
        <dbReference type="ARBA" id="ARBA00023098"/>
    </source>
</evidence>
<protein>
    <recommendedName>
        <fullName evidence="3">phospholipase D</fullName>
        <ecNumber evidence="3">3.1.4.4</ecNumber>
    </recommendedName>
</protein>
<gene>
    <name evidence="9" type="ORF">SAMN04489812_2585</name>
</gene>
<keyword evidence="5" id="KW-0442">Lipid degradation</keyword>
<organism evidence="9 10">
    <name type="scientific">Microlunatus soli</name>
    <dbReference type="NCBI Taxonomy" id="630515"/>
    <lineage>
        <taxon>Bacteria</taxon>
        <taxon>Bacillati</taxon>
        <taxon>Actinomycetota</taxon>
        <taxon>Actinomycetes</taxon>
        <taxon>Propionibacteriales</taxon>
        <taxon>Propionibacteriaceae</taxon>
        <taxon>Microlunatus</taxon>
    </lineage>
</organism>
<evidence type="ECO:0000256" key="5">
    <source>
        <dbReference type="ARBA" id="ARBA00022963"/>
    </source>
</evidence>